<dbReference type="Proteomes" id="UP000689129">
    <property type="component" value="Unassembled WGS sequence"/>
</dbReference>
<evidence type="ECO:0000313" key="1">
    <source>
        <dbReference type="EMBL" id="KAG7136704.1"/>
    </source>
</evidence>
<proteinExistence type="predicted"/>
<sequence length="106" mass="11864">MGKLPRLPRWLLLDVQSCPALLYSRAFTTPQTDLQPIPTYSTTYPVLLGGSNNLINRGHPEIHPGHRFARQLIVRLASNSIPSIPNCLVVLLLKPGFLTWPLDHDC</sequence>
<organism evidence="1 2">
    <name type="scientific">Verticillium longisporum</name>
    <name type="common">Verticillium dahliae var. longisporum</name>
    <dbReference type="NCBI Taxonomy" id="100787"/>
    <lineage>
        <taxon>Eukaryota</taxon>
        <taxon>Fungi</taxon>
        <taxon>Dikarya</taxon>
        <taxon>Ascomycota</taxon>
        <taxon>Pezizomycotina</taxon>
        <taxon>Sordariomycetes</taxon>
        <taxon>Hypocreomycetidae</taxon>
        <taxon>Glomerellales</taxon>
        <taxon>Plectosphaerellaceae</taxon>
        <taxon>Verticillium</taxon>
    </lineage>
</organism>
<reference evidence="1" key="1">
    <citation type="journal article" date="2021" name="Mol. Plant Pathol.">
        <title>A 20-kb lineage-specific genomic region tames virulence in pathogenic amphidiploid Verticillium longisporum.</title>
        <authorList>
            <person name="Harting R."/>
            <person name="Starke J."/>
            <person name="Kusch H."/>
            <person name="Poggeler S."/>
            <person name="Maurus I."/>
            <person name="Schluter R."/>
            <person name="Landesfeind M."/>
            <person name="Bulla I."/>
            <person name="Nowrousian M."/>
            <person name="de Jonge R."/>
            <person name="Stahlhut G."/>
            <person name="Hoff K.J."/>
            <person name="Asshauer K.P."/>
            <person name="Thurmer A."/>
            <person name="Stanke M."/>
            <person name="Daniel R."/>
            <person name="Morgenstern B."/>
            <person name="Thomma B.P.H.J."/>
            <person name="Kronstad J.W."/>
            <person name="Braus-Stromeyer S.A."/>
            <person name="Braus G.H."/>
        </authorList>
    </citation>
    <scope>NUCLEOTIDE SEQUENCE</scope>
    <source>
        <strain evidence="1">Vl32</strain>
    </source>
</reference>
<dbReference type="EMBL" id="JAEMWZ010000099">
    <property type="protein sequence ID" value="KAG7136704.1"/>
    <property type="molecule type" value="Genomic_DNA"/>
</dbReference>
<evidence type="ECO:0000313" key="2">
    <source>
        <dbReference type="Proteomes" id="UP000689129"/>
    </source>
</evidence>
<comment type="caution">
    <text evidence="1">The sequence shown here is derived from an EMBL/GenBank/DDBJ whole genome shotgun (WGS) entry which is preliminary data.</text>
</comment>
<protein>
    <submittedName>
        <fullName evidence="1">Uncharacterized protein</fullName>
    </submittedName>
</protein>
<accession>A0A8I2ZQU8</accession>
<gene>
    <name evidence="1" type="ORF">HYQ45_005864</name>
</gene>
<dbReference type="AlphaFoldDB" id="A0A8I2ZQU8"/>
<name>A0A8I2ZQU8_VERLO</name>